<organism evidence="2 3">
    <name type="scientific">Paramecium octaurelia</name>
    <dbReference type="NCBI Taxonomy" id="43137"/>
    <lineage>
        <taxon>Eukaryota</taxon>
        <taxon>Sar</taxon>
        <taxon>Alveolata</taxon>
        <taxon>Ciliophora</taxon>
        <taxon>Intramacronucleata</taxon>
        <taxon>Oligohymenophorea</taxon>
        <taxon>Peniculida</taxon>
        <taxon>Parameciidae</taxon>
        <taxon>Paramecium</taxon>
    </lineage>
</organism>
<evidence type="ECO:0000256" key="1">
    <source>
        <dbReference type="SAM" id="Phobius"/>
    </source>
</evidence>
<dbReference type="Proteomes" id="UP000683925">
    <property type="component" value="Unassembled WGS sequence"/>
</dbReference>
<dbReference type="OrthoDB" id="299503at2759"/>
<keyword evidence="1" id="KW-1133">Transmembrane helix</keyword>
<keyword evidence="3" id="KW-1185">Reference proteome</keyword>
<dbReference type="EMBL" id="CAJJDP010000111">
    <property type="protein sequence ID" value="CAD8196353.1"/>
    <property type="molecule type" value="Genomic_DNA"/>
</dbReference>
<gene>
    <name evidence="2" type="ORF">POCTA_138.1.T1110135</name>
</gene>
<proteinExistence type="predicted"/>
<evidence type="ECO:0000313" key="3">
    <source>
        <dbReference type="Proteomes" id="UP000683925"/>
    </source>
</evidence>
<feature type="transmembrane region" description="Helical" evidence="1">
    <location>
        <begin position="1272"/>
        <end position="1292"/>
    </location>
</feature>
<keyword evidence="1" id="KW-0812">Transmembrane</keyword>
<keyword evidence="1" id="KW-0472">Membrane</keyword>
<evidence type="ECO:0000313" key="2">
    <source>
        <dbReference type="EMBL" id="CAD8196353.1"/>
    </source>
</evidence>
<evidence type="ECO:0008006" key="4">
    <source>
        <dbReference type="Google" id="ProtNLM"/>
    </source>
</evidence>
<name>A0A8S1X2M3_PAROT</name>
<dbReference type="OMA" id="GWIYIIS"/>
<protein>
    <recommendedName>
        <fullName evidence="4">Transmembrane protein</fullName>
    </recommendedName>
</protein>
<accession>A0A8S1X2M3</accession>
<comment type="caution">
    <text evidence="2">The sequence shown here is derived from an EMBL/GenBank/DDBJ whole genome shotgun (WGS) entry which is preliminary data.</text>
</comment>
<sequence>MVYTTSGCTKFQKDSVQIYSSQNEQVKLNYEDVFMSRDFSNIQIIDQSQTLSYIDPIKLLEQVDYDSTQILAVDVLLQDLSYEWKNKFAALVKNNNKLKISISNQSNTGQKSRIPQFDKFSTDIDADLCFDLAFLSDSIVVADCIYVEENGGIQNVMFFWDDETQTFMKSDNDNLLGYTSATKRKLLAANKQLFRASLYDKNQQQFNSVLEVFNQQGMLEYYLDSTALKYLTSTTQNLQILDFRISGVGQIAILNYDGCVLVLNYQKRETQWKLLHEFQHGENVKSFDFNFKVGTYVINFGDKILFQALTDSFSQILETSIDQIYITQSLIFTLSENKIIRTFDQQLRSISQKEVPNINFLLNDYTQDDIIAIKQFNIGRYLLLKQHSIIHKSNIIYEDTHVSQIIQNLPNNEKCTFQIHHSTVSTDTERIFVSETNQSLFSGAIPTYPKDAQIHLNVQTIYGQNIKIKALNISNNLVNLHIGFKKFDNSNIQIQPSNSTLTFFSVAQIEQEYLIAKQFNNDWVQLTYCSIANSTCQIFQVTMKLDYLRQNNSCTWFSSNTMFIAYPQPDPYTLFVFTMQNRKIFTHTITTKSYGDKVQKSKEVLLLLSIANSTIQAYYSSYIDLMSLFEINSQTIQALGLKQWAPSGIHANPYSTKVFVKNKDDTEVIILSCSLIGFSIIDILTFEDKVQDILIFEKYFAIMIGNQYLIYDMVQQEDIHFVRYLPSFGYKMDMAKQYTYDGWIYIISDNKLLVYNVNKLNINSFWHRIDYYEERFLTAFDNKIFIKEDTIIEFYHELQIQSTCEMKNQLFIEQINMTTFIGNQNQNIILSSVETIRNFQTQIQLNQDDLNSTQQLSQKYQDFCETISDDWIKNSVVTNIELSCRDCNNQIQLQQYLNLKEINYFEAGVDIKELDQNSLIILYPNQFTIIQKSNKQIIQETQFDYKCIQILYSSSSKILLRCNIQDSLYIIQWRSIDDTFKVDKENLIINSKLIDIALFGQDVFLIEKYLITYYQCNEDFRLNQCKLITNVQLPGYYMNIIQNTSYYYIYYYDYQLNILPFDPKPSGLQIDQEKYTIDINKNIKNHGFQNVDEEWLNLHIISSEIINQTIKQELLFISQTYLHFQISVELSPKKGQSKEKLLVFQNYADWVAIKSTSYQNKVIIQYQKDEQSILTLYKQNQYEVINPIGGIEIAADSDSNFDIISELNQPFLYSTNQRKQRYYNKYSLNDNLELCVKGKIENQQLQFNVSNGFNSTIASVQLLVVYNYFTFWQIWVLIIVILICFGIGYYCWRKRQNEKQRKLYLLE</sequence>
<reference evidence="2" key="1">
    <citation type="submission" date="2021-01" db="EMBL/GenBank/DDBJ databases">
        <authorList>
            <consortium name="Genoscope - CEA"/>
            <person name="William W."/>
        </authorList>
    </citation>
    <scope>NUCLEOTIDE SEQUENCE</scope>
</reference>